<organism evidence="7 8">
    <name type="scientific">Haematospirillum jordaniae</name>
    <dbReference type="NCBI Taxonomy" id="1549855"/>
    <lineage>
        <taxon>Bacteria</taxon>
        <taxon>Pseudomonadati</taxon>
        <taxon>Pseudomonadota</taxon>
        <taxon>Alphaproteobacteria</taxon>
        <taxon>Rhodospirillales</taxon>
        <taxon>Novispirillaceae</taxon>
        <taxon>Haematospirillum</taxon>
    </lineage>
</organism>
<evidence type="ECO:0000256" key="4">
    <source>
        <dbReference type="ARBA" id="ARBA00022729"/>
    </source>
</evidence>
<sequence>MLASLRLTITASLALVAILGNPAHASVPVVVASITPVHALVSGVMEGVGSPVLLIPPGQSPHTYTLRPSDARVLASAQTVFWIGEALETFLPGTLRSLSRAKAVSLLEAPGIIRLPVRSGGLWEHAGHTHHHHAEHGQHSHHKQGADPHIWLDPRNAVAMVNAIAHTLSEQDPDNAHTYRTNAANLQTRLKTLEEHMDHTLKPARHLPFLIFHDSIQYIENRFGLHAVGAITIDPSLPPGARHLGHIRETARHHHVSCLFAEPSSPRRTITQIARETGARTSDLDPLGGGDPRETGYENYTQLMNDITASLTSCLTGQNTQHRH</sequence>
<dbReference type="InterPro" id="IPR050492">
    <property type="entry name" value="Bact_metal-bind_prot9"/>
</dbReference>
<dbReference type="Pfam" id="PF01297">
    <property type="entry name" value="ZnuA"/>
    <property type="match status" value="1"/>
</dbReference>
<evidence type="ECO:0000256" key="5">
    <source>
        <dbReference type="ARBA" id="ARBA00022906"/>
    </source>
</evidence>
<dbReference type="InterPro" id="IPR006127">
    <property type="entry name" value="ZnuA-like"/>
</dbReference>
<evidence type="ECO:0000256" key="1">
    <source>
        <dbReference type="ARBA" id="ARBA00011028"/>
    </source>
</evidence>
<evidence type="ECO:0000256" key="6">
    <source>
        <dbReference type="SAM" id="SignalP"/>
    </source>
</evidence>
<dbReference type="Gene3D" id="3.40.50.1980">
    <property type="entry name" value="Nitrogenase molybdenum iron protein domain"/>
    <property type="match status" value="2"/>
</dbReference>
<dbReference type="SUPFAM" id="SSF53807">
    <property type="entry name" value="Helical backbone' metal receptor"/>
    <property type="match status" value="1"/>
</dbReference>
<keyword evidence="5" id="KW-0406">Ion transport</keyword>
<gene>
    <name evidence="7" type="ORF">AY555_04570</name>
</gene>
<evidence type="ECO:0000313" key="7">
    <source>
        <dbReference type="EMBL" id="AMW34576.1"/>
    </source>
</evidence>
<keyword evidence="3" id="KW-0813">Transport</keyword>
<keyword evidence="8" id="KW-1185">Reference proteome</keyword>
<feature type="signal peptide" evidence="6">
    <location>
        <begin position="1"/>
        <end position="25"/>
    </location>
</feature>
<dbReference type="GO" id="GO:0046872">
    <property type="term" value="F:metal ion binding"/>
    <property type="evidence" value="ECO:0007669"/>
    <property type="project" value="InterPro"/>
</dbReference>
<proteinExistence type="inferred from homology"/>
<dbReference type="OrthoDB" id="7346865at2"/>
<keyword evidence="4 6" id="KW-0732">Signal</keyword>
<accession>A0A143DD25</accession>
<protein>
    <recommendedName>
        <fullName evidence="2">High-affinity zinc uptake system protein ZnuA</fullName>
    </recommendedName>
</protein>
<reference evidence="7 8" key="1">
    <citation type="submission" date="2016-02" db="EMBL/GenBank/DDBJ databases">
        <title>Complete Genome of H5569, the type strain of the newly described species Haematospirillium jordaniae.</title>
        <authorList>
            <person name="Nicholson A.C."/>
            <person name="Humrighouse B.W."/>
            <person name="Loparov V."/>
            <person name="McQuiston J.R."/>
        </authorList>
    </citation>
    <scope>NUCLEOTIDE SEQUENCE [LARGE SCALE GENOMIC DNA]</scope>
    <source>
        <strain evidence="7 8">H5569</strain>
    </source>
</reference>
<feature type="chain" id="PRO_5044368593" description="High-affinity zinc uptake system protein ZnuA" evidence="6">
    <location>
        <begin position="26"/>
        <end position="324"/>
    </location>
</feature>
<dbReference type="PANTHER" id="PTHR42953:SF3">
    <property type="entry name" value="HIGH-AFFINITY ZINC UPTAKE SYSTEM PROTEIN ZNUA"/>
    <property type="match status" value="1"/>
</dbReference>
<dbReference type="Proteomes" id="UP000076066">
    <property type="component" value="Chromosome"/>
</dbReference>
<dbReference type="KEGG" id="hjo:AY555_04570"/>
<evidence type="ECO:0000256" key="2">
    <source>
        <dbReference type="ARBA" id="ARBA00015915"/>
    </source>
</evidence>
<keyword evidence="5" id="KW-0864">Zinc transport</keyword>
<keyword evidence="5" id="KW-0862">Zinc</keyword>
<dbReference type="RefSeq" id="WP_066134032.1">
    <property type="nucleotide sequence ID" value="NZ_CP014525.1"/>
</dbReference>
<dbReference type="AlphaFoldDB" id="A0A143DD25"/>
<evidence type="ECO:0000313" key="8">
    <source>
        <dbReference type="Proteomes" id="UP000076066"/>
    </source>
</evidence>
<name>A0A143DD25_9PROT</name>
<dbReference type="GeneID" id="53316424"/>
<comment type="similarity">
    <text evidence="1">Belongs to the bacterial solute-binding protein 9 family.</text>
</comment>
<evidence type="ECO:0000256" key="3">
    <source>
        <dbReference type="ARBA" id="ARBA00022448"/>
    </source>
</evidence>
<dbReference type="EMBL" id="CP014525">
    <property type="protein sequence ID" value="AMW34576.1"/>
    <property type="molecule type" value="Genomic_DNA"/>
</dbReference>
<dbReference type="GO" id="GO:0006829">
    <property type="term" value="P:zinc ion transport"/>
    <property type="evidence" value="ECO:0007669"/>
    <property type="project" value="UniProtKB-KW"/>
</dbReference>
<dbReference type="STRING" id="1549855.AY555_04570"/>
<dbReference type="PANTHER" id="PTHR42953">
    <property type="entry name" value="HIGH-AFFINITY ZINC UPTAKE SYSTEM PROTEIN ZNUA-RELATED"/>
    <property type="match status" value="1"/>
</dbReference>